<proteinExistence type="predicted"/>
<evidence type="ECO:0000313" key="2">
    <source>
        <dbReference type="EMBL" id="GFO20667.1"/>
    </source>
</evidence>
<dbReference type="EMBL" id="BLXT01005191">
    <property type="protein sequence ID" value="GFO20667.1"/>
    <property type="molecule type" value="Genomic_DNA"/>
</dbReference>
<reference evidence="2 3" key="1">
    <citation type="journal article" date="2021" name="Elife">
        <title>Chloroplast acquisition without the gene transfer in kleptoplastic sea slugs, Plakobranchus ocellatus.</title>
        <authorList>
            <person name="Maeda T."/>
            <person name="Takahashi S."/>
            <person name="Yoshida T."/>
            <person name="Shimamura S."/>
            <person name="Takaki Y."/>
            <person name="Nagai Y."/>
            <person name="Toyoda A."/>
            <person name="Suzuki Y."/>
            <person name="Arimoto A."/>
            <person name="Ishii H."/>
            <person name="Satoh N."/>
            <person name="Nishiyama T."/>
            <person name="Hasebe M."/>
            <person name="Maruyama T."/>
            <person name="Minagawa J."/>
            <person name="Obokata J."/>
            <person name="Shigenobu S."/>
        </authorList>
    </citation>
    <scope>NUCLEOTIDE SEQUENCE [LARGE SCALE GENOMIC DNA]</scope>
</reference>
<dbReference type="Proteomes" id="UP000735302">
    <property type="component" value="Unassembled WGS sequence"/>
</dbReference>
<keyword evidence="3" id="KW-1185">Reference proteome</keyword>
<feature type="compositionally biased region" description="Polar residues" evidence="1">
    <location>
        <begin position="11"/>
        <end position="27"/>
    </location>
</feature>
<gene>
    <name evidence="2" type="ORF">PoB_004717200</name>
</gene>
<feature type="region of interest" description="Disordered" evidence="1">
    <location>
        <begin position="1"/>
        <end position="100"/>
    </location>
</feature>
<protein>
    <submittedName>
        <fullName evidence="2">Uncharacterized protein</fullName>
    </submittedName>
</protein>
<organism evidence="2 3">
    <name type="scientific">Plakobranchus ocellatus</name>
    <dbReference type="NCBI Taxonomy" id="259542"/>
    <lineage>
        <taxon>Eukaryota</taxon>
        <taxon>Metazoa</taxon>
        <taxon>Spiralia</taxon>
        <taxon>Lophotrochozoa</taxon>
        <taxon>Mollusca</taxon>
        <taxon>Gastropoda</taxon>
        <taxon>Heterobranchia</taxon>
        <taxon>Euthyneura</taxon>
        <taxon>Panpulmonata</taxon>
        <taxon>Sacoglossa</taxon>
        <taxon>Placobranchoidea</taxon>
        <taxon>Plakobranchidae</taxon>
        <taxon>Plakobranchus</taxon>
    </lineage>
</organism>
<name>A0AAV4BMN7_9GAST</name>
<sequence length="161" mass="16494">MAYTGVGAENVSYTENLSGSGAGQASTGCRDPSGQARSRQGAGTPRGRPGLSRVQGPLRAGQASAGCTDPSGQARPRQGAGTTQGRPGLGRCRDPSGQASLGRVQGPLTLPPLLFMSCFFFCSTKFCINTEGLPFLLTLKPAASPPPSPSPPLPTQSCRIF</sequence>
<comment type="caution">
    <text evidence="2">The sequence shown here is derived from an EMBL/GenBank/DDBJ whole genome shotgun (WGS) entry which is preliminary data.</text>
</comment>
<dbReference type="AlphaFoldDB" id="A0AAV4BMN7"/>
<accession>A0AAV4BMN7</accession>
<evidence type="ECO:0000313" key="3">
    <source>
        <dbReference type="Proteomes" id="UP000735302"/>
    </source>
</evidence>
<evidence type="ECO:0000256" key="1">
    <source>
        <dbReference type="SAM" id="MobiDB-lite"/>
    </source>
</evidence>